<comment type="caution">
    <text evidence="2">The sequence shown here is derived from an EMBL/GenBank/DDBJ whole genome shotgun (WGS) entry which is preliminary data.</text>
</comment>
<keyword evidence="2" id="KW-0378">Hydrolase</keyword>
<feature type="non-terminal residue" evidence="2">
    <location>
        <position position="1"/>
    </location>
</feature>
<evidence type="ECO:0000259" key="1">
    <source>
        <dbReference type="Pfam" id="PF13391"/>
    </source>
</evidence>
<sequence>VRGKGYGTDSEDGRELLAAVRQRLHGVGETDDLLDTESEPGRPLRLIRGRLGQGAFRALVTDAYTRRCAISGERTLPALEAAHIKPYAESGPNRTENGLLLRSDLHRLFDAGYVTVTPERRIEVSRRIKEEFENGRDYYRFHGERLVVEPGNPAEKPDSGYLAWHNERIFRA</sequence>
<feature type="domain" description="HNH nuclease" evidence="1">
    <location>
        <begin position="68"/>
        <end position="116"/>
    </location>
</feature>
<name>A0A540VSE2_9GAMM</name>
<dbReference type="EMBL" id="VIFK01000045">
    <property type="protein sequence ID" value="TQE99672.1"/>
    <property type="molecule type" value="Genomic_DNA"/>
</dbReference>
<reference evidence="2 3" key="1">
    <citation type="submission" date="2019-06" db="EMBL/GenBank/DDBJ databases">
        <title>Metagenome assembled Genome of Spiribacter salinus SL48-SHIP from the microbial mat of Salt Lake 48 (Novosibirsk region, Russia).</title>
        <authorList>
            <person name="Shipova A."/>
            <person name="Rozanov A.S."/>
            <person name="Bryanskaya A.V."/>
            <person name="Peltek S.E."/>
        </authorList>
    </citation>
    <scope>NUCLEOTIDE SEQUENCE [LARGE SCALE GENOMIC DNA]</scope>
    <source>
        <strain evidence="2">SL48-SHIP-2</strain>
    </source>
</reference>
<dbReference type="GO" id="GO:0004519">
    <property type="term" value="F:endonuclease activity"/>
    <property type="evidence" value="ECO:0007669"/>
    <property type="project" value="UniProtKB-KW"/>
</dbReference>
<evidence type="ECO:0000313" key="2">
    <source>
        <dbReference type="EMBL" id="TQE99672.1"/>
    </source>
</evidence>
<organism evidence="2 3">
    <name type="scientific">Spiribacter salinus</name>
    <dbReference type="NCBI Taxonomy" id="1335746"/>
    <lineage>
        <taxon>Bacteria</taxon>
        <taxon>Pseudomonadati</taxon>
        <taxon>Pseudomonadota</taxon>
        <taxon>Gammaproteobacteria</taxon>
        <taxon>Chromatiales</taxon>
        <taxon>Ectothiorhodospiraceae</taxon>
        <taxon>Spiribacter</taxon>
    </lineage>
</organism>
<gene>
    <name evidence="2" type="ORF">FKY71_07310</name>
</gene>
<dbReference type="Pfam" id="PF13391">
    <property type="entry name" value="HNH_2"/>
    <property type="match status" value="1"/>
</dbReference>
<protein>
    <submittedName>
        <fullName evidence="2">HNH endonuclease</fullName>
    </submittedName>
</protein>
<dbReference type="AlphaFoldDB" id="A0A540VSE2"/>
<keyword evidence="2" id="KW-0540">Nuclease</keyword>
<evidence type="ECO:0000313" key="3">
    <source>
        <dbReference type="Proteomes" id="UP000315400"/>
    </source>
</evidence>
<keyword evidence="2" id="KW-0255">Endonuclease</keyword>
<proteinExistence type="predicted"/>
<dbReference type="Proteomes" id="UP000315400">
    <property type="component" value="Unassembled WGS sequence"/>
</dbReference>
<dbReference type="InterPro" id="IPR003615">
    <property type="entry name" value="HNH_nuc"/>
</dbReference>
<accession>A0A540VSE2</accession>